<dbReference type="Proteomes" id="UP000023430">
    <property type="component" value="Unassembled WGS sequence"/>
</dbReference>
<dbReference type="RefSeq" id="WP_051492180.1">
    <property type="nucleotide sequence ID" value="NZ_JAME01000039.1"/>
</dbReference>
<comment type="caution">
    <text evidence="2">The sequence shown here is derived from an EMBL/GenBank/DDBJ whole genome shotgun (WGS) entry which is preliminary data.</text>
</comment>
<dbReference type="AlphaFoldDB" id="X7F531"/>
<accession>X7F531</accession>
<dbReference type="eggNOG" id="ENOG5032ZNG">
    <property type="taxonomic scope" value="Bacteria"/>
</dbReference>
<name>X7F531_9RHOB</name>
<evidence type="ECO:0000313" key="3">
    <source>
        <dbReference type="Proteomes" id="UP000023430"/>
    </source>
</evidence>
<evidence type="ECO:0000256" key="1">
    <source>
        <dbReference type="SAM" id="Phobius"/>
    </source>
</evidence>
<protein>
    <submittedName>
        <fullName evidence="2">Uncharacterized protein</fullName>
    </submittedName>
</protein>
<dbReference type="STRING" id="1449351.RISW2_15385"/>
<proteinExistence type="predicted"/>
<dbReference type="EMBL" id="JAME01000039">
    <property type="protein sequence ID" value="ETX27169.1"/>
    <property type="molecule type" value="Genomic_DNA"/>
</dbReference>
<sequence>MELSADLAARAARIDTLLADRLGARKGRLAMRAVRLGRRLPKGVRADLRRIDAALQIAGHPRLSATLDRAALMAAAGRIEAHLKDIDRRDVRKGRLLGVLAVILANVLILTALLVAVLRWRGFV</sequence>
<keyword evidence="3" id="KW-1185">Reference proteome</keyword>
<organism evidence="2 3">
    <name type="scientific">Roseivivax isoporae LMG 25204</name>
    <dbReference type="NCBI Taxonomy" id="1449351"/>
    <lineage>
        <taxon>Bacteria</taxon>
        <taxon>Pseudomonadati</taxon>
        <taxon>Pseudomonadota</taxon>
        <taxon>Alphaproteobacteria</taxon>
        <taxon>Rhodobacterales</taxon>
        <taxon>Roseobacteraceae</taxon>
        <taxon>Roseivivax</taxon>
    </lineage>
</organism>
<keyword evidence="1" id="KW-0812">Transmembrane</keyword>
<gene>
    <name evidence="2" type="ORF">RISW2_15385</name>
</gene>
<feature type="transmembrane region" description="Helical" evidence="1">
    <location>
        <begin position="96"/>
        <end position="118"/>
    </location>
</feature>
<evidence type="ECO:0000313" key="2">
    <source>
        <dbReference type="EMBL" id="ETX27169.1"/>
    </source>
</evidence>
<dbReference type="OrthoDB" id="7874312at2"/>
<reference evidence="2 3" key="1">
    <citation type="submission" date="2014-01" db="EMBL/GenBank/DDBJ databases">
        <title>Roseivivax isoporae LMG 25204 Genome Sequencing.</title>
        <authorList>
            <person name="Lai Q."/>
            <person name="Li G."/>
            <person name="Shao Z."/>
        </authorList>
    </citation>
    <scope>NUCLEOTIDE SEQUENCE [LARGE SCALE GENOMIC DNA]</scope>
    <source>
        <strain evidence="2 3">LMG 25204</strain>
    </source>
</reference>
<keyword evidence="1" id="KW-0472">Membrane</keyword>
<keyword evidence="1" id="KW-1133">Transmembrane helix</keyword>